<sequence>MVALSQRRLELLMQADRAILSELSMTTVLRQIASSARDLVDARYAAVGVVGTDGEPAELVHVGTPDDAVRRNGGLAADHGLLGVPITVRDAVHANLYLSEPAGGGGFTAEDRAVLDALGVTAGFAIQNSWLYEDSQRRQHWAEAVAQVSSALLDPSPGDDPVALIADTVLALTRADVVSVVVPASEPGTFRVQLARGVRASEIEGMTYPALRSVAALALATGKGVRMGSQEVEEGFVIHLRSIVDVGAVLGLPLHGSEGSRGALVVVRRHGRPAFDLSDLVLSESFAAQAALAMELAQARADQQQLVVLQDRERIARDLHDHVIQRLYALGLTLEGLAGSSDPVTAPRLVSVVDDLDVTVRQIRNLIFRLQASETVRTLRSAVLEVTDEATPGLGFDPDVSFEGPVDTLADEALVGDVEAVCREALSNVVRHARASSVSVRVTAFGAALTVVVSDDGIGLDRLSRRSGLHNLERRALQRQGSCRLSRRPAGGTVLRWSIPLT</sequence>
<evidence type="ECO:0000256" key="3">
    <source>
        <dbReference type="ARBA" id="ARBA00023012"/>
    </source>
</evidence>
<dbReference type="InterPro" id="IPR011712">
    <property type="entry name" value="Sig_transdc_His_kin_sub3_dim/P"/>
</dbReference>
<dbReference type="Proteomes" id="UP000565572">
    <property type="component" value="Unassembled WGS sequence"/>
</dbReference>
<feature type="domain" description="Signal transduction histidine kinase subgroup 3 dimerisation and phosphoacceptor" evidence="6">
    <location>
        <begin position="312"/>
        <end position="373"/>
    </location>
</feature>
<evidence type="ECO:0000256" key="2">
    <source>
        <dbReference type="ARBA" id="ARBA00022777"/>
    </source>
</evidence>
<dbReference type="SUPFAM" id="SSF55874">
    <property type="entry name" value="ATPase domain of HSP90 chaperone/DNA topoisomerase II/histidine kinase"/>
    <property type="match status" value="1"/>
</dbReference>
<protein>
    <submittedName>
        <fullName evidence="7">Signal transduction histidine kinase</fullName>
    </submittedName>
</protein>
<evidence type="ECO:0000256" key="1">
    <source>
        <dbReference type="ARBA" id="ARBA00022679"/>
    </source>
</evidence>
<evidence type="ECO:0000259" key="5">
    <source>
        <dbReference type="Pfam" id="PF02518"/>
    </source>
</evidence>
<feature type="domain" description="Histidine kinase/HSP90-like ATPase" evidence="5">
    <location>
        <begin position="419"/>
        <end position="501"/>
    </location>
</feature>
<dbReference type="PANTHER" id="PTHR24421">
    <property type="entry name" value="NITRATE/NITRITE SENSOR PROTEIN NARX-RELATED"/>
    <property type="match status" value="1"/>
</dbReference>
<keyword evidence="1" id="KW-0808">Transferase</keyword>
<dbReference type="CDD" id="cd16917">
    <property type="entry name" value="HATPase_UhpB-NarQ-NarX-like"/>
    <property type="match status" value="1"/>
</dbReference>
<dbReference type="GO" id="GO:0016020">
    <property type="term" value="C:membrane"/>
    <property type="evidence" value="ECO:0007669"/>
    <property type="project" value="InterPro"/>
</dbReference>
<keyword evidence="8" id="KW-1185">Reference proteome</keyword>
<dbReference type="InterPro" id="IPR029016">
    <property type="entry name" value="GAF-like_dom_sf"/>
</dbReference>
<dbReference type="Gene3D" id="1.20.5.1930">
    <property type="match status" value="1"/>
</dbReference>
<dbReference type="Gene3D" id="3.30.565.10">
    <property type="entry name" value="Histidine kinase-like ATPase, C-terminal domain"/>
    <property type="match status" value="1"/>
</dbReference>
<dbReference type="InterPro" id="IPR003018">
    <property type="entry name" value="GAF"/>
</dbReference>
<evidence type="ECO:0000313" key="7">
    <source>
        <dbReference type="EMBL" id="MBB3326865.1"/>
    </source>
</evidence>
<dbReference type="Pfam" id="PF07730">
    <property type="entry name" value="HisKA_3"/>
    <property type="match status" value="1"/>
</dbReference>
<dbReference type="InterPro" id="IPR036890">
    <property type="entry name" value="HATPase_C_sf"/>
</dbReference>
<reference evidence="7 8" key="1">
    <citation type="submission" date="2020-08" db="EMBL/GenBank/DDBJ databases">
        <title>Sequencing the genomes of 1000 actinobacteria strains.</title>
        <authorList>
            <person name="Klenk H.-P."/>
        </authorList>
    </citation>
    <scope>NUCLEOTIDE SEQUENCE [LARGE SCALE GENOMIC DNA]</scope>
    <source>
        <strain evidence="7 8">DSM 11053</strain>
    </source>
</reference>
<proteinExistence type="predicted"/>
<dbReference type="Gene3D" id="3.30.450.40">
    <property type="match status" value="3"/>
</dbReference>
<accession>A0A7W5JV20</accession>
<dbReference type="Pfam" id="PF01590">
    <property type="entry name" value="GAF"/>
    <property type="match status" value="1"/>
</dbReference>
<dbReference type="RefSeq" id="WP_183337730.1">
    <property type="nucleotide sequence ID" value="NZ_JACHZG010000001.1"/>
</dbReference>
<dbReference type="AlphaFoldDB" id="A0A7W5JV20"/>
<dbReference type="EMBL" id="JACHZG010000001">
    <property type="protein sequence ID" value="MBB3326865.1"/>
    <property type="molecule type" value="Genomic_DNA"/>
</dbReference>
<gene>
    <name evidence="7" type="ORF">FHX39_001809</name>
</gene>
<evidence type="ECO:0000313" key="8">
    <source>
        <dbReference type="Proteomes" id="UP000565572"/>
    </source>
</evidence>
<dbReference type="InterPro" id="IPR050482">
    <property type="entry name" value="Sensor_HK_TwoCompSys"/>
</dbReference>
<dbReference type="SUPFAM" id="SSF55781">
    <property type="entry name" value="GAF domain-like"/>
    <property type="match status" value="2"/>
</dbReference>
<dbReference type="PANTHER" id="PTHR24421:SF56">
    <property type="entry name" value="OXYGEN SENSOR HISTIDINE KINASE RESPONSE REGULATOR DOST"/>
    <property type="match status" value="1"/>
</dbReference>
<feature type="domain" description="GAF" evidence="4">
    <location>
        <begin position="164"/>
        <end position="293"/>
    </location>
</feature>
<dbReference type="GO" id="GO:0046983">
    <property type="term" value="F:protein dimerization activity"/>
    <property type="evidence" value="ECO:0007669"/>
    <property type="project" value="InterPro"/>
</dbReference>
<dbReference type="InterPro" id="IPR003594">
    <property type="entry name" value="HATPase_dom"/>
</dbReference>
<keyword evidence="2 7" id="KW-0418">Kinase</keyword>
<evidence type="ECO:0000259" key="4">
    <source>
        <dbReference type="Pfam" id="PF01590"/>
    </source>
</evidence>
<name>A0A7W5JV20_9ACTN</name>
<evidence type="ECO:0000259" key="6">
    <source>
        <dbReference type="Pfam" id="PF07730"/>
    </source>
</evidence>
<dbReference type="Pfam" id="PF02518">
    <property type="entry name" value="HATPase_c"/>
    <property type="match status" value="1"/>
</dbReference>
<dbReference type="GO" id="GO:0000155">
    <property type="term" value="F:phosphorelay sensor kinase activity"/>
    <property type="evidence" value="ECO:0007669"/>
    <property type="project" value="InterPro"/>
</dbReference>
<organism evidence="7 8">
    <name type="scientific">Microlunatus antarcticus</name>
    <dbReference type="NCBI Taxonomy" id="53388"/>
    <lineage>
        <taxon>Bacteria</taxon>
        <taxon>Bacillati</taxon>
        <taxon>Actinomycetota</taxon>
        <taxon>Actinomycetes</taxon>
        <taxon>Propionibacteriales</taxon>
        <taxon>Propionibacteriaceae</taxon>
        <taxon>Microlunatus</taxon>
    </lineage>
</organism>
<comment type="caution">
    <text evidence="7">The sequence shown here is derived from an EMBL/GenBank/DDBJ whole genome shotgun (WGS) entry which is preliminary data.</text>
</comment>
<keyword evidence="3" id="KW-0902">Two-component regulatory system</keyword>